<dbReference type="InterPro" id="IPR001054">
    <property type="entry name" value="A/G_cyclase"/>
</dbReference>
<dbReference type="SUPFAM" id="SSF55073">
    <property type="entry name" value="Nucleotide cyclase"/>
    <property type="match status" value="1"/>
</dbReference>
<dbReference type="PANTHER" id="PTHR16305">
    <property type="entry name" value="TESTICULAR SOLUBLE ADENYLYL CYCLASE"/>
    <property type="match status" value="1"/>
</dbReference>
<dbReference type="SUPFAM" id="SSF52540">
    <property type="entry name" value="P-loop containing nucleoside triphosphate hydrolases"/>
    <property type="match status" value="1"/>
</dbReference>
<evidence type="ECO:0000259" key="3">
    <source>
        <dbReference type="PROSITE" id="PS50125"/>
    </source>
</evidence>
<protein>
    <submittedName>
        <fullName evidence="4">Guanylate cyclase</fullName>
    </submittedName>
</protein>
<dbReference type="GO" id="GO:0004016">
    <property type="term" value="F:adenylate cyclase activity"/>
    <property type="evidence" value="ECO:0007669"/>
    <property type="project" value="UniProtKB-ARBA"/>
</dbReference>
<dbReference type="GO" id="GO:0035556">
    <property type="term" value="P:intracellular signal transduction"/>
    <property type="evidence" value="ECO:0007669"/>
    <property type="project" value="InterPro"/>
</dbReference>
<dbReference type="InterPro" id="IPR027417">
    <property type="entry name" value="P-loop_NTPase"/>
</dbReference>
<dbReference type="Pfam" id="PF00211">
    <property type="entry name" value="Guanylate_cyc"/>
    <property type="match status" value="1"/>
</dbReference>
<dbReference type="GO" id="GO:0005524">
    <property type="term" value="F:ATP binding"/>
    <property type="evidence" value="ECO:0007669"/>
    <property type="project" value="UniProtKB-KW"/>
</dbReference>
<comment type="caution">
    <text evidence="4">The sequence shown here is derived from an EMBL/GenBank/DDBJ whole genome shotgun (WGS) entry which is preliminary data.</text>
</comment>
<dbReference type="RefSeq" id="WP_069413060.1">
    <property type="nucleotide sequence ID" value="NZ_JACKUL010000026.1"/>
</dbReference>
<accession>A0A1E3RLA6</accession>
<name>A0A1E3RLA6_MYCFV</name>
<keyword evidence="2" id="KW-0067">ATP-binding</keyword>
<dbReference type="OrthoDB" id="5476461at2"/>
<proteinExistence type="predicted"/>
<reference evidence="5" key="1">
    <citation type="submission" date="2016-09" db="EMBL/GenBank/DDBJ databases">
        <authorList>
            <person name="Greninger A.L."/>
            <person name="Jerome K.R."/>
            <person name="Mcnair B."/>
            <person name="Wallis C."/>
            <person name="Fang F."/>
        </authorList>
    </citation>
    <scope>NUCLEOTIDE SEQUENCE [LARGE SCALE GENOMIC DNA]</scope>
    <source>
        <strain evidence="5">M6</strain>
    </source>
</reference>
<dbReference type="PROSITE" id="PS50125">
    <property type="entry name" value="GUANYLATE_CYCLASE_2"/>
    <property type="match status" value="1"/>
</dbReference>
<keyword evidence="5" id="KW-1185">Reference proteome</keyword>
<dbReference type="EMBL" id="MIHA01000005">
    <property type="protein sequence ID" value="ODQ90663.1"/>
    <property type="molecule type" value="Genomic_DNA"/>
</dbReference>
<dbReference type="SMART" id="SM00044">
    <property type="entry name" value="CYCc"/>
    <property type="match status" value="1"/>
</dbReference>
<dbReference type="STRING" id="1776.BHQ18_07925"/>
<organism evidence="4 5">
    <name type="scientific">Mycolicibacterium flavescens</name>
    <name type="common">Mycobacterium flavescens</name>
    <dbReference type="NCBI Taxonomy" id="1776"/>
    <lineage>
        <taxon>Bacteria</taxon>
        <taxon>Bacillati</taxon>
        <taxon>Actinomycetota</taxon>
        <taxon>Actinomycetes</taxon>
        <taxon>Mycobacteriales</taxon>
        <taxon>Mycobacteriaceae</taxon>
        <taxon>Mycolicibacterium</taxon>
    </lineage>
</organism>
<dbReference type="Pfam" id="PF13191">
    <property type="entry name" value="AAA_16"/>
    <property type="match status" value="1"/>
</dbReference>
<dbReference type="PANTHER" id="PTHR16305:SF28">
    <property type="entry name" value="GUANYLATE CYCLASE DOMAIN-CONTAINING PROTEIN"/>
    <property type="match status" value="1"/>
</dbReference>
<evidence type="ECO:0000256" key="1">
    <source>
        <dbReference type="ARBA" id="ARBA00022741"/>
    </source>
</evidence>
<sequence>MNPAPRPAIDELLDRALQAVNQGDRETATALAGQVLAVDRGNQDAEDLLAAPADGGEMRRLTIMFADLVDSTALSTRVEPEVYRTVVGSYRQQVTRIIDSYEGHLCSTKGDGLLAVFGHPKPHENDVHRAVLAGLDITRVTAKLSQQVRRRFDFDIAVRVGIHRGIVYLDLAQDDVYGLGANLTARVSGLAPPNTVAVSGVLEPLLHNRFELASRPPQSVKGIDAPVEHFTVVDERPVPTHTYTGPLVGREHELRSLRVRWDQAVAGTLPVSGLAFTGEPGIGKSRLASAAAEQAERSGGVVLSLFGSPFHTTVGLHPIRTLLESRCGITRLTPQTERLRLLEAELQDLGLHSDVMVPLLAPVLGIAEEHGYQRLPASGTRLYDQISDGIRDYLLACLGQRPGLLLAEDVHWFDPSSLDLLDTLLGAGVPTLLVVMTARPQAKLPGNGNTEVFELDALTAAQADELIGGLRPDLNPADRADIRRRCDGIPLYLEEVVAGAGRDPVTGPPARHVPDALYEPLFARLRASANAVPVAQAAAVIGRDVDRGLLHAVLDLRADDLDHVVAELEEAQVLHAVDDGHWRFRHELLREVAYELAPPSVRRALHGRVADALVEASRVGIPDWGVVAMHYAEAQRHGEAATAAQHAAADARRRGALTEARTHLTLALEQLDRLPAGSTRNHQEVNVRLYRGFLAAAATGHTSIEAAADFERCLELIGTDVSLPLYATLSALWSYYTARGDLTRATQLADSLRKRIDRMRASGHPVNEASFGTLAWLRGDFVEARNVLEETAAKLLDLAAPDIEARSFAPNDPIASTHTYVALTRFVQGDLVGAEAALDHTENRCAELSFPHGPFSLCYGRSLETWIRTEAGQLDRAAELAVELGALGRKYGFDEWVMVAATQQATVAALTALAEGADAAVLGVHAKTMTAFVEGWRAAELRVFLMCYDAVLARVLHALGRADDARRRIGTALCLAEDTGMHFYDAELLRVRAVVSDTAGTRRTGLREAAERARGQCAHIFEIRIAAEQFALTGGPAARAELSAALKHVPPDQTWPEVERARNLLA</sequence>
<dbReference type="InterPro" id="IPR029787">
    <property type="entry name" value="Nucleotide_cyclase"/>
</dbReference>
<evidence type="ECO:0000256" key="2">
    <source>
        <dbReference type="ARBA" id="ARBA00022840"/>
    </source>
</evidence>
<dbReference type="Gene3D" id="3.30.70.1230">
    <property type="entry name" value="Nucleotide cyclase"/>
    <property type="match status" value="1"/>
</dbReference>
<keyword evidence="1" id="KW-0547">Nucleotide-binding</keyword>
<dbReference type="CDD" id="cd07302">
    <property type="entry name" value="CHD"/>
    <property type="match status" value="1"/>
</dbReference>
<feature type="domain" description="Guanylate cyclase" evidence="3">
    <location>
        <begin position="62"/>
        <end position="188"/>
    </location>
</feature>
<dbReference type="GO" id="GO:0009190">
    <property type="term" value="P:cyclic nucleotide biosynthetic process"/>
    <property type="evidence" value="ECO:0007669"/>
    <property type="project" value="InterPro"/>
</dbReference>
<dbReference type="Proteomes" id="UP000094053">
    <property type="component" value="Unassembled WGS sequence"/>
</dbReference>
<dbReference type="GO" id="GO:0005737">
    <property type="term" value="C:cytoplasm"/>
    <property type="evidence" value="ECO:0007669"/>
    <property type="project" value="TreeGrafter"/>
</dbReference>
<dbReference type="InterPro" id="IPR041664">
    <property type="entry name" value="AAA_16"/>
</dbReference>
<evidence type="ECO:0000313" key="4">
    <source>
        <dbReference type="EMBL" id="ODQ90663.1"/>
    </source>
</evidence>
<gene>
    <name evidence="4" type="ORF">BHQ18_07925</name>
</gene>
<dbReference type="AlphaFoldDB" id="A0A1E3RLA6"/>
<evidence type="ECO:0000313" key="5">
    <source>
        <dbReference type="Proteomes" id="UP000094053"/>
    </source>
</evidence>